<proteinExistence type="predicted"/>
<accession>A0A261XWU7</accession>
<reference evidence="3 4" key="1">
    <citation type="journal article" date="2017" name="Mycologia">
        <title>Bifiguratus adelaidae, gen. et sp. nov., a new member of Mucoromycotina in endophytic and soil-dwelling habitats.</title>
        <authorList>
            <person name="Torres-Cruz T.J."/>
            <person name="Billingsley Tobias T.L."/>
            <person name="Almatruk M."/>
            <person name="Hesse C."/>
            <person name="Kuske C.R."/>
            <person name="Desiro A."/>
            <person name="Benucci G.M."/>
            <person name="Bonito G."/>
            <person name="Stajich J.E."/>
            <person name="Dunlap C."/>
            <person name="Arnold A.E."/>
            <person name="Porras-Alfaro A."/>
        </authorList>
    </citation>
    <scope>NUCLEOTIDE SEQUENCE [LARGE SCALE GENOMIC DNA]</scope>
    <source>
        <strain evidence="3 4">AZ0501</strain>
    </source>
</reference>
<feature type="compositionally biased region" description="Polar residues" evidence="1">
    <location>
        <begin position="68"/>
        <end position="78"/>
    </location>
</feature>
<feature type="region of interest" description="Disordered" evidence="1">
    <location>
        <begin position="155"/>
        <end position="222"/>
    </location>
</feature>
<gene>
    <name evidence="3" type="ORF">BZG36_03225</name>
</gene>
<feature type="compositionally biased region" description="Polar residues" evidence="1">
    <location>
        <begin position="155"/>
        <end position="166"/>
    </location>
</feature>
<evidence type="ECO:0000313" key="3">
    <source>
        <dbReference type="EMBL" id="OZJ02846.1"/>
    </source>
</evidence>
<dbReference type="SUPFAM" id="SSF46689">
    <property type="entry name" value="Homeodomain-like"/>
    <property type="match status" value="1"/>
</dbReference>
<feature type="compositionally biased region" description="Polar residues" evidence="1">
    <location>
        <begin position="203"/>
        <end position="222"/>
    </location>
</feature>
<name>A0A261XWU7_9FUNG</name>
<evidence type="ECO:0000313" key="4">
    <source>
        <dbReference type="Proteomes" id="UP000242875"/>
    </source>
</evidence>
<feature type="domain" description="Myb-like" evidence="2">
    <location>
        <begin position="1"/>
        <end position="50"/>
    </location>
</feature>
<dbReference type="EMBL" id="MVBO01000121">
    <property type="protein sequence ID" value="OZJ02846.1"/>
    <property type="molecule type" value="Genomic_DNA"/>
</dbReference>
<feature type="compositionally biased region" description="Polar residues" evidence="1">
    <location>
        <begin position="179"/>
        <end position="195"/>
    </location>
</feature>
<feature type="region of interest" description="Disordered" evidence="1">
    <location>
        <begin position="47"/>
        <end position="93"/>
    </location>
</feature>
<dbReference type="CDD" id="cd00167">
    <property type="entry name" value="SANT"/>
    <property type="match status" value="1"/>
</dbReference>
<dbReference type="Gene3D" id="1.10.10.60">
    <property type="entry name" value="Homeodomain-like"/>
    <property type="match status" value="1"/>
</dbReference>
<organism evidence="3 4">
    <name type="scientific">Bifiguratus adelaidae</name>
    <dbReference type="NCBI Taxonomy" id="1938954"/>
    <lineage>
        <taxon>Eukaryota</taxon>
        <taxon>Fungi</taxon>
        <taxon>Fungi incertae sedis</taxon>
        <taxon>Mucoromycota</taxon>
        <taxon>Mucoromycotina</taxon>
        <taxon>Endogonomycetes</taxon>
        <taxon>Endogonales</taxon>
        <taxon>Endogonales incertae sedis</taxon>
        <taxon>Bifiguratus</taxon>
    </lineage>
</organism>
<comment type="caution">
    <text evidence="3">The sequence shown here is derived from an EMBL/GenBank/DDBJ whole genome shotgun (WGS) entry which is preliminary data.</text>
</comment>
<keyword evidence="4" id="KW-1185">Reference proteome</keyword>
<protein>
    <recommendedName>
        <fullName evidence="2">Myb-like domain-containing protein</fullName>
    </recommendedName>
</protein>
<dbReference type="AlphaFoldDB" id="A0A261XWU7"/>
<evidence type="ECO:0000256" key="1">
    <source>
        <dbReference type="SAM" id="MobiDB-lite"/>
    </source>
</evidence>
<dbReference type="InterPro" id="IPR001005">
    <property type="entry name" value="SANT/Myb"/>
</dbReference>
<evidence type="ECO:0000259" key="2">
    <source>
        <dbReference type="PROSITE" id="PS50090"/>
    </source>
</evidence>
<dbReference type="Pfam" id="PF13921">
    <property type="entry name" value="Myb_DNA-bind_6"/>
    <property type="match status" value="1"/>
</dbReference>
<dbReference type="InterPro" id="IPR009057">
    <property type="entry name" value="Homeodomain-like_sf"/>
</dbReference>
<dbReference type="Proteomes" id="UP000242875">
    <property type="component" value="Unassembled WGS sequence"/>
</dbReference>
<dbReference type="PROSITE" id="PS50090">
    <property type="entry name" value="MYB_LIKE"/>
    <property type="match status" value="1"/>
</dbReference>
<sequence>MPTWSSDEVQLLQKGVEENKTWQQISEELKINFGTIRRPEACRIRYFRHKKPSRQNDNAAGNDRMRQAHQSASISRAHQSYPGHAQSHPASTDAYRDYSSWQRPVPHKIDSLPNHFADVPFHNHLHHTPYQSNEYAPQNFFVTAANMQHQGISATRETPHMSSGTKVPTYHPTYGHLNDPSTQQQNNGWYSTSPAEPNHPMQPLSTQGTPVYTSSYYPTRQP</sequence>